<dbReference type="InterPro" id="IPR011990">
    <property type="entry name" value="TPR-like_helical_dom_sf"/>
</dbReference>
<accession>A0A9P8WD39</accession>
<dbReference type="GO" id="GO:0000209">
    <property type="term" value="P:protein polyubiquitination"/>
    <property type="evidence" value="ECO:0007669"/>
    <property type="project" value="TreeGrafter"/>
</dbReference>
<dbReference type="SUPFAM" id="SSF48452">
    <property type="entry name" value="TPR-like"/>
    <property type="match status" value="1"/>
</dbReference>
<dbReference type="Gene3D" id="3.30.40.10">
    <property type="entry name" value="Zinc/RING finger domain, C3HC4 (zinc finger)"/>
    <property type="match status" value="1"/>
</dbReference>
<evidence type="ECO:0000313" key="7">
    <source>
        <dbReference type="EMBL" id="KAH6895654.1"/>
    </source>
</evidence>
<evidence type="ECO:0000256" key="5">
    <source>
        <dbReference type="ARBA" id="ARBA00023110"/>
    </source>
</evidence>
<dbReference type="GO" id="GO:0003755">
    <property type="term" value="F:peptidyl-prolyl cis-trans isomerase activity"/>
    <property type="evidence" value="ECO:0007669"/>
    <property type="project" value="UniProtKB-KW"/>
</dbReference>
<keyword evidence="8" id="KW-1185">Reference proteome</keyword>
<dbReference type="PANTHER" id="PTHR46803">
    <property type="entry name" value="E3 UBIQUITIN-PROTEIN LIGASE CHIP"/>
    <property type="match status" value="1"/>
</dbReference>
<keyword evidence="2" id="KW-0808">Transferase</keyword>
<dbReference type="GO" id="GO:0071218">
    <property type="term" value="P:cellular response to misfolded protein"/>
    <property type="evidence" value="ECO:0007669"/>
    <property type="project" value="TreeGrafter"/>
</dbReference>
<gene>
    <name evidence="7" type="ORF">B0T10DRAFT_587139</name>
</gene>
<dbReference type="InterPro" id="IPR003613">
    <property type="entry name" value="Ubox_domain"/>
</dbReference>
<dbReference type="EMBL" id="JAGPYM010000004">
    <property type="protein sequence ID" value="KAH6895654.1"/>
    <property type="molecule type" value="Genomic_DNA"/>
</dbReference>
<dbReference type="PANTHER" id="PTHR46803:SF2">
    <property type="entry name" value="E3 UBIQUITIN-PROTEIN LIGASE CHIP"/>
    <property type="match status" value="1"/>
</dbReference>
<keyword evidence="3" id="KW-0677">Repeat</keyword>
<dbReference type="GO" id="GO:0006515">
    <property type="term" value="P:protein quality control for misfolded or incompletely synthesized proteins"/>
    <property type="evidence" value="ECO:0007669"/>
    <property type="project" value="TreeGrafter"/>
</dbReference>
<evidence type="ECO:0000256" key="4">
    <source>
        <dbReference type="ARBA" id="ARBA00022786"/>
    </source>
</evidence>
<dbReference type="GO" id="GO:0005737">
    <property type="term" value="C:cytoplasm"/>
    <property type="evidence" value="ECO:0007669"/>
    <property type="project" value="TreeGrafter"/>
</dbReference>
<dbReference type="GO" id="GO:0051087">
    <property type="term" value="F:protein-folding chaperone binding"/>
    <property type="evidence" value="ECO:0007669"/>
    <property type="project" value="TreeGrafter"/>
</dbReference>
<dbReference type="InterPro" id="IPR019734">
    <property type="entry name" value="TPR_rpt"/>
</dbReference>
<comment type="caution">
    <text evidence="7">The sequence shown here is derived from an EMBL/GenBank/DDBJ whole genome shotgun (WGS) entry which is preliminary data.</text>
</comment>
<dbReference type="OrthoDB" id="629492at2759"/>
<dbReference type="SMART" id="SM00504">
    <property type="entry name" value="Ubox"/>
    <property type="match status" value="1"/>
</dbReference>
<dbReference type="SUPFAM" id="SSF57850">
    <property type="entry name" value="RING/U-box"/>
    <property type="match status" value="1"/>
</dbReference>
<protein>
    <recommendedName>
        <fullName evidence="6">U-box domain-containing protein</fullName>
    </recommendedName>
</protein>
<keyword evidence="4" id="KW-0833">Ubl conjugation pathway</keyword>
<keyword evidence="5" id="KW-0413">Isomerase</keyword>
<dbReference type="AlphaFoldDB" id="A0A9P8WD39"/>
<dbReference type="Pfam" id="PF04564">
    <property type="entry name" value="U-box"/>
    <property type="match status" value="1"/>
</dbReference>
<organism evidence="7 8">
    <name type="scientific">Thelonectria olida</name>
    <dbReference type="NCBI Taxonomy" id="1576542"/>
    <lineage>
        <taxon>Eukaryota</taxon>
        <taxon>Fungi</taxon>
        <taxon>Dikarya</taxon>
        <taxon>Ascomycota</taxon>
        <taxon>Pezizomycotina</taxon>
        <taxon>Sordariomycetes</taxon>
        <taxon>Hypocreomycetidae</taxon>
        <taxon>Hypocreales</taxon>
        <taxon>Nectriaceae</taxon>
        <taxon>Thelonectria</taxon>
    </lineage>
</organism>
<evidence type="ECO:0000256" key="2">
    <source>
        <dbReference type="ARBA" id="ARBA00022679"/>
    </source>
</evidence>
<reference evidence="7 8" key="1">
    <citation type="journal article" date="2021" name="Nat. Commun.">
        <title>Genetic determinants of endophytism in the Arabidopsis root mycobiome.</title>
        <authorList>
            <person name="Mesny F."/>
            <person name="Miyauchi S."/>
            <person name="Thiergart T."/>
            <person name="Pickel B."/>
            <person name="Atanasova L."/>
            <person name="Karlsson M."/>
            <person name="Huettel B."/>
            <person name="Barry K.W."/>
            <person name="Haridas S."/>
            <person name="Chen C."/>
            <person name="Bauer D."/>
            <person name="Andreopoulos W."/>
            <person name="Pangilinan J."/>
            <person name="LaButti K."/>
            <person name="Riley R."/>
            <person name="Lipzen A."/>
            <person name="Clum A."/>
            <person name="Drula E."/>
            <person name="Henrissat B."/>
            <person name="Kohler A."/>
            <person name="Grigoriev I.V."/>
            <person name="Martin F.M."/>
            <person name="Hacquard S."/>
        </authorList>
    </citation>
    <scope>NUCLEOTIDE SEQUENCE [LARGE SCALE GENOMIC DNA]</scope>
    <source>
        <strain evidence="7 8">MPI-CAGE-CH-0241</strain>
    </source>
</reference>
<dbReference type="GO" id="GO:0043161">
    <property type="term" value="P:proteasome-mediated ubiquitin-dependent protein catabolic process"/>
    <property type="evidence" value="ECO:0007669"/>
    <property type="project" value="TreeGrafter"/>
</dbReference>
<evidence type="ECO:0000313" key="8">
    <source>
        <dbReference type="Proteomes" id="UP000777438"/>
    </source>
</evidence>
<dbReference type="GO" id="GO:0061630">
    <property type="term" value="F:ubiquitin protein ligase activity"/>
    <property type="evidence" value="ECO:0007669"/>
    <property type="project" value="UniProtKB-EC"/>
</dbReference>
<evidence type="ECO:0000256" key="1">
    <source>
        <dbReference type="ARBA" id="ARBA00000900"/>
    </source>
</evidence>
<dbReference type="Gene3D" id="1.25.40.10">
    <property type="entry name" value="Tetratricopeptide repeat domain"/>
    <property type="match status" value="1"/>
</dbReference>
<dbReference type="GO" id="GO:0045862">
    <property type="term" value="P:positive regulation of proteolysis"/>
    <property type="evidence" value="ECO:0007669"/>
    <property type="project" value="TreeGrafter"/>
</dbReference>
<feature type="domain" description="U-box" evidence="6">
    <location>
        <begin position="194"/>
        <end position="267"/>
    </location>
</feature>
<name>A0A9P8WD39_9HYPO</name>
<sequence length="270" mass="30621">MSSSLRLKEEGNHCFLAGDYVGADSLYSKAIIADSKNPALYTNRAMARLKLLLWDSVIADCDACLLLAPDNMKAHYYLAQAQLSLRDFDGGLASALRAHAICAATNDKSLAAVTALVLKAKKDRWDDRERKRLRETKELERDVLDLLKAQREADVADAMDDAEKREIEDECDAKAARMKEIFERARSDGEKRREVPEWAIDDISFGIMIDPVITKTGKSYERASIMEHLRRHQIDPLTREPLRPTELRPNLGLKQACEEFLDENGWAVDW</sequence>
<evidence type="ECO:0000256" key="3">
    <source>
        <dbReference type="ARBA" id="ARBA00022737"/>
    </source>
</evidence>
<proteinExistence type="predicted"/>
<evidence type="ECO:0000259" key="6">
    <source>
        <dbReference type="PROSITE" id="PS51698"/>
    </source>
</evidence>
<dbReference type="InterPro" id="IPR013083">
    <property type="entry name" value="Znf_RING/FYVE/PHD"/>
</dbReference>
<dbReference type="SMART" id="SM00028">
    <property type="entry name" value="TPR"/>
    <property type="match status" value="3"/>
</dbReference>
<comment type="catalytic activity">
    <reaction evidence="1">
        <text>S-ubiquitinyl-[E2 ubiquitin-conjugating enzyme]-L-cysteine + [acceptor protein]-L-lysine = [E2 ubiquitin-conjugating enzyme]-L-cysteine + N(6)-ubiquitinyl-[acceptor protein]-L-lysine.</text>
        <dbReference type="EC" id="2.3.2.27"/>
    </reaction>
</comment>
<dbReference type="PROSITE" id="PS51698">
    <property type="entry name" value="U_BOX"/>
    <property type="match status" value="1"/>
</dbReference>
<keyword evidence="5" id="KW-0697">Rotamase</keyword>
<dbReference type="Proteomes" id="UP000777438">
    <property type="component" value="Unassembled WGS sequence"/>
</dbReference>